<dbReference type="EMBL" id="GBXM01036732">
    <property type="protein sequence ID" value="JAH71845.1"/>
    <property type="molecule type" value="Transcribed_RNA"/>
</dbReference>
<name>A0A0E9V343_ANGAN</name>
<organism evidence="1">
    <name type="scientific">Anguilla anguilla</name>
    <name type="common">European freshwater eel</name>
    <name type="synonym">Muraena anguilla</name>
    <dbReference type="NCBI Taxonomy" id="7936"/>
    <lineage>
        <taxon>Eukaryota</taxon>
        <taxon>Metazoa</taxon>
        <taxon>Chordata</taxon>
        <taxon>Craniata</taxon>
        <taxon>Vertebrata</taxon>
        <taxon>Euteleostomi</taxon>
        <taxon>Actinopterygii</taxon>
        <taxon>Neopterygii</taxon>
        <taxon>Teleostei</taxon>
        <taxon>Anguilliformes</taxon>
        <taxon>Anguillidae</taxon>
        <taxon>Anguilla</taxon>
    </lineage>
</organism>
<evidence type="ECO:0000313" key="1">
    <source>
        <dbReference type="EMBL" id="JAH71845.1"/>
    </source>
</evidence>
<sequence>MSECSRTGFLGVAFSLPSRKCT</sequence>
<reference evidence="1" key="1">
    <citation type="submission" date="2014-11" db="EMBL/GenBank/DDBJ databases">
        <authorList>
            <person name="Amaro Gonzalez C."/>
        </authorList>
    </citation>
    <scope>NUCLEOTIDE SEQUENCE</scope>
</reference>
<accession>A0A0E9V343</accession>
<dbReference type="AlphaFoldDB" id="A0A0E9V343"/>
<protein>
    <submittedName>
        <fullName evidence="1">Uncharacterized protein</fullName>
    </submittedName>
</protein>
<proteinExistence type="predicted"/>
<reference evidence="1" key="2">
    <citation type="journal article" date="2015" name="Fish Shellfish Immunol.">
        <title>Early steps in the European eel (Anguilla anguilla)-Vibrio vulnificus interaction in the gills: Role of the RtxA13 toxin.</title>
        <authorList>
            <person name="Callol A."/>
            <person name="Pajuelo D."/>
            <person name="Ebbesson L."/>
            <person name="Teles M."/>
            <person name="MacKenzie S."/>
            <person name="Amaro C."/>
        </authorList>
    </citation>
    <scope>NUCLEOTIDE SEQUENCE</scope>
</reference>